<evidence type="ECO:0000313" key="1">
    <source>
        <dbReference type="EMBL" id="CAI6357198.1"/>
    </source>
</evidence>
<dbReference type="Proteomes" id="UP001160148">
    <property type="component" value="Unassembled WGS sequence"/>
</dbReference>
<protein>
    <submittedName>
        <fullName evidence="1">Uncharacterized protein</fullName>
    </submittedName>
</protein>
<dbReference type="EMBL" id="CARXXK010000002">
    <property type="protein sequence ID" value="CAI6357198.1"/>
    <property type="molecule type" value="Genomic_DNA"/>
</dbReference>
<organism evidence="1 2">
    <name type="scientific">Macrosiphum euphorbiae</name>
    <name type="common">potato aphid</name>
    <dbReference type="NCBI Taxonomy" id="13131"/>
    <lineage>
        <taxon>Eukaryota</taxon>
        <taxon>Metazoa</taxon>
        <taxon>Ecdysozoa</taxon>
        <taxon>Arthropoda</taxon>
        <taxon>Hexapoda</taxon>
        <taxon>Insecta</taxon>
        <taxon>Pterygota</taxon>
        <taxon>Neoptera</taxon>
        <taxon>Paraneoptera</taxon>
        <taxon>Hemiptera</taxon>
        <taxon>Sternorrhyncha</taxon>
        <taxon>Aphidomorpha</taxon>
        <taxon>Aphidoidea</taxon>
        <taxon>Aphididae</taxon>
        <taxon>Macrosiphini</taxon>
        <taxon>Macrosiphum</taxon>
    </lineage>
</organism>
<name>A0AAV0WN12_9HEMI</name>
<comment type="caution">
    <text evidence="1">The sequence shown here is derived from an EMBL/GenBank/DDBJ whole genome shotgun (WGS) entry which is preliminary data.</text>
</comment>
<gene>
    <name evidence="1" type="ORF">MEUPH1_LOCUS12849</name>
</gene>
<sequence>MIPRFGNEAVRSNINQLYGVHVAENCNNPETDFTYSAWRASDAANLPHGYTHLWSSYRHVTQSNTRNRKVRFYYTLRQFYGENVTLSRTRNPVLLLPS</sequence>
<proteinExistence type="predicted"/>
<reference evidence="1 2" key="1">
    <citation type="submission" date="2023-01" db="EMBL/GenBank/DDBJ databases">
        <authorList>
            <person name="Whitehead M."/>
        </authorList>
    </citation>
    <scope>NUCLEOTIDE SEQUENCE [LARGE SCALE GENOMIC DNA]</scope>
</reference>
<keyword evidence="2" id="KW-1185">Reference proteome</keyword>
<accession>A0AAV0WN12</accession>
<evidence type="ECO:0000313" key="2">
    <source>
        <dbReference type="Proteomes" id="UP001160148"/>
    </source>
</evidence>
<dbReference type="AlphaFoldDB" id="A0AAV0WN12"/>